<reference evidence="13" key="1">
    <citation type="submission" date="2022-11" db="UniProtKB">
        <authorList>
            <consortium name="EnsemblMetazoa"/>
        </authorList>
    </citation>
    <scope>IDENTIFICATION</scope>
</reference>
<evidence type="ECO:0000313" key="14">
    <source>
        <dbReference type="Proteomes" id="UP000887567"/>
    </source>
</evidence>
<keyword evidence="3 10" id="KW-0812">Transmembrane</keyword>
<feature type="transmembrane region" description="Helical" evidence="11">
    <location>
        <begin position="183"/>
        <end position="202"/>
    </location>
</feature>
<protein>
    <recommendedName>
        <fullName evidence="12">G-protein coupled receptors family 1 profile domain-containing protein</fullName>
    </recommendedName>
</protein>
<dbReference type="CDD" id="cd00637">
    <property type="entry name" value="7tm_classA_rhodopsin-like"/>
    <property type="match status" value="1"/>
</dbReference>
<organism evidence="13 14">
    <name type="scientific">Exaiptasia diaphana</name>
    <name type="common">Tropical sea anemone</name>
    <name type="synonym">Aiptasia pulchella</name>
    <dbReference type="NCBI Taxonomy" id="2652724"/>
    <lineage>
        <taxon>Eukaryota</taxon>
        <taxon>Metazoa</taxon>
        <taxon>Cnidaria</taxon>
        <taxon>Anthozoa</taxon>
        <taxon>Hexacorallia</taxon>
        <taxon>Actiniaria</taxon>
        <taxon>Aiptasiidae</taxon>
        <taxon>Exaiptasia</taxon>
    </lineage>
</organism>
<feature type="transmembrane region" description="Helical" evidence="11">
    <location>
        <begin position="261"/>
        <end position="281"/>
    </location>
</feature>
<evidence type="ECO:0000256" key="10">
    <source>
        <dbReference type="RuleBase" id="RU000688"/>
    </source>
</evidence>
<evidence type="ECO:0000256" key="7">
    <source>
        <dbReference type="ARBA" id="ARBA00023170"/>
    </source>
</evidence>
<sequence length="349" mass="39770">MNNINNSSNFTISNTKRNLPLYFYRSQATVIAQVTSLAIFGIITLLGNLASIITFAKTQSLRRRSNFMIINLSLADLTVSIIIFMVAYFFSLEPFTQPLSFVYALNTVDLFTGTTSLLGLTVISVERFYAIVFPFKHRMLRFKHYLVMCLAPWLSAVVLVLTYVGLDFPGIGEKLEYYNSARISFLCLSLTIMIVSYLGIWMKSRHANPSAQNQNRTLHDKKLSLTLFIVTLASLSTWLPYQLYFMSVIFGKVSLPHFNYFFAMKFLQYINSAINFFIYILRMRDFRSGFRAIFCGKRERSKPPQSTTTSNLSLSFTKQKAYAVNNEGTAAEGGLDASNLQLRKLTTKF</sequence>
<dbReference type="InterPro" id="IPR017452">
    <property type="entry name" value="GPCR_Rhodpsn_7TM"/>
</dbReference>
<dbReference type="SMART" id="SM01381">
    <property type="entry name" value="7TM_GPCR_Srsx"/>
    <property type="match status" value="1"/>
</dbReference>
<dbReference type="PANTHER" id="PTHR24246">
    <property type="entry name" value="OLFACTORY RECEPTOR AND ADENOSINE RECEPTOR"/>
    <property type="match status" value="1"/>
</dbReference>
<keyword evidence="4 11" id="KW-1133">Transmembrane helix</keyword>
<evidence type="ECO:0000256" key="8">
    <source>
        <dbReference type="ARBA" id="ARBA00023180"/>
    </source>
</evidence>
<dbReference type="PROSITE" id="PS50262">
    <property type="entry name" value="G_PROTEIN_RECEP_F1_2"/>
    <property type="match status" value="1"/>
</dbReference>
<feature type="transmembrane region" description="Helical" evidence="11">
    <location>
        <begin position="30"/>
        <end position="56"/>
    </location>
</feature>
<dbReference type="KEGG" id="epa:110249745"/>
<evidence type="ECO:0000259" key="12">
    <source>
        <dbReference type="PROSITE" id="PS50262"/>
    </source>
</evidence>
<dbReference type="Proteomes" id="UP000887567">
    <property type="component" value="Unplaced"/>
</dbReference>
<evidence type="ECO:0000313" key="13">
    <source>
        <dbReference type="EnsemblMetazoa" id="XP_020911984.1"/>
    </source>
</evidence>
<dbReference type="RefSeq" id="XP_020911984.1">
    <property type="nucleotide sequence ID" value="XM_021056325.2"/>
</dbReference>
<dbReference type="AlphaFoldDB" id="A0A913XZ04"/>
<evidence type="ECO:0000256" key="6">
    <source>
        <dbReference type="ARBA" id="ARBA00023136"/>
    </source>
</evidence>
<dbReference type="PANTHER" id="PTHR24246:SF27">
    <property type="entry name" value="ADENOSINE RECEPTOR, ISOFORM A"/>
    <property type="match status" value="1"/>
</dbReference>
<dbReference type="SUPFAM" id="SSF81321">
    <property type="entry name" value="Family A G protein-coupled receptor-like"/>
    <property type="match status" value="1"/>
</dbReference>
<dbReference type="GO" id="GO:0004930">
    <property type="term" value="F:G protein-coupled receptor activity"/>
    <property type="evidence" value="ECO:0007669"/>
    <property type="project" value="UniProtKB-KW"/>
</dbReference>
<comment type="similarity">
    <text evidence="10">Belongs to the G-protein coupled receptor 1 family.</text>
</comment>
<evidence type="ECO:0000256" key="3">
    <source>
        <dbReference type="ARBA" id="ARBA00022692"/>
    </source>
</evidence>
<dbReference type="OMA" id="TEGIAMC"/>
<dbReference type="Pfam" id="PF00001">
    <property type="entry name" value="7tm_1"/>
    <property type="match status" value="2"/>
</dbReference>
<dbReference type="OrthoDB" id="5955161at2759"/>
<dbReference type="PROSITE" id="PS00237">
    <property type="entry name" value="G_PROTEIN_RECEP_F1_1"/>
    <property type="match status" value="1"/>
</dbReference>
<evidence type="ECO:0000256" key="4">
    <source>
        <dbReference type="ARBA" id="ARBA00022989"/>
    </source>
</evidence>
<dbReference type="EnsemblMetazoa" id="XM_021056325.2">
    <property type="protein sequence ID" value="XP_020911984.1"/>
    <property type="gene ID" value="LOC110249745"/>
</dbReference>
<feature type="transmembrane region" description="Helical" evidence="11">
    <location>
        <begin position="68"/>
        <end position="90"/>
    </location>
</feature>
<feature type="transmembrane region" description="Helical" evidence="11">
    <location>
        <begin position="223"/>
        <end position="241"/>
    </location>
</feature>
<evidence type="ECO:0000256" key="11">
    <source>
        <dbReference type="SAM" id="Phobius"/>
    </source>
</evidence>
<keyword evidence="7 10" id="KW-0675">Receptor</keyword>
<evidence type="ECO:0000256" key="5">
    <source>
        <dbReference type="ARBA" id="ARBA00023040"/>
    </source>
</evidence>
<accession>A0A913XZ04</accession>
<evidence type="ECO:0000256" key="2">
    <source>
        <dbReference type="ARBA" id="ARBA00022475"/>
    </source>
</evidence>
<keyword evidence="14" id="KW-1185">Reference proteome</keyword>
<proteinExistence type="inferred from homology"/>
<dbReference type="GO" id="GO:0005886">
    <property type="term" value="C:plasma membrane"/>
    <property type="evidence" value="ECO:0007669"/>
    <property type="project" value="UniProtKB-SubCell"/>
</dbReference>
<keyword evidence="6 11" id="KW-0472">Membrane</keyword>
<feature type="transmembrane region" description="Helical" evidence="11">
    <location>
        <begin position="145"/>
        <end position="163"/>
    </location>
</feature>
<dbReference type="InterPro" id="IPR000276">
    <property type="entry name" value="GPCR_Rhodpsn"/>
</dbReference>
<dbReference type="GeneID" id="110249745"/>
<dbReference type="Gene3D" id="1.20.1070.10">
    <property type="entry name" value="Rhodopsin 7-helix transmembrane proteins"/>
    <property type="match status" value="1"/>
</dbReference>
<name>A0A913XZ04_EXADI</name>
<keyword evidence="2" id="KW-1003">Cell membrane</keyword>
<dbReference type="PRINTS" id="PR00237">
    <property type="entry name" value="GPCRRHODOPSN"/>
</dbReference>
<keyword evidence="9 10" id="KW-0807">Transducer</keyword>
<comment type="subcellular location">
    <subcellularLocation>
        <location evidence="1">Cell membrane</location>
        <topology evidence="1">Multi-pass membrane protein</topology>
    </subcellularLocation>
</comment>
<feature type="domain" description="G-protein coupled receptors family 1 profile" evidence="12">
    <location>
        <begin position="47"/>
        <end position="279"/>
    </location>
</feature>
<evidence type="ECO:0000256" key="1">
    <source>
        <dbReference type="ARBA" id="ARBA00004651"/>
    </source>
</evidence>
<evidence type="ECO:0000256" key="9">
    <source>
        <dbReference type="ARBA" id="ARBA00023224"/>
    </source>
</evidence>
<keyword evidence="5 10" id="KW-0297">G-protein coupled receptor</keyword>
<keyword evidence="8" id="KW-0325">Glycoprotein</keyword>
<feature type="transmembrane region" description="Helical" evidence="11">
    <location>
        <begin position="110"/>
        <end position="133"/>
    </location>
</feature>